<evidence type="ECO:0000313" key="2">
    <source>
        <dbReference type="EMBL" id="KAJ3479271.1"/>
    </source>
</evidence>
<evidence type="ECO:0000313" key="3">
    <source>
        <dbReference type="Proteomes" id="UP001212997"/>
    </source>
</evidence>
<evidence type="ECO:0000256" key="1">
    <source>
        <dbReference type="SAM" id="MobiDB-lite"/>
    </source>
</evidence>
<dbReference type="EMBL" id="JANAWD010000450">
    <property type="protein sequence ID" value="KAJ3479271.1"/>
    <property type="molecule type" value="Genomic_DNA"/>
</dbReference>
<organism evidence="2 3">
    <name type="scientific">Meripilus lineatus</name>
    <dbReference type="NCBI Taxonomy" id="2056292"/>
    <lineage>
        <taxon>Eukaryota</taxon>
        <taxon>Fungi</taxon>
        <taxon>Dikarya</taxon>
        <taxon>Basidiomycota</taxon>
        <taxon>Agaricomycotina</taxon>
        <taxon>Agaricomycetes</taxon>
        <taxon>Polyporales</taxon>
        <taxon>Meripilaceae</taxon>
        <taxon>Meripilus</taxon>
    </lineage>
</organism>
<sequence>MVAGTLALPPHLRPPGNRLLAPPVRRAHTSSPRLLHSALRGTSTPPPQSSPDADLGELGTYPLRHASAICKANGGGRWEPKPVNLQFRIPGDKEPHEIELEREEEERRIRRLNPVIVNGDFQLRVPREFEPRSIGGPFTYSTF</sequence>
<proteinExistence type="predicted"/>
<reference evidence="2" key="1">
    <citation type="submission" date="2022-07" db="EMBL/GenBank/DDBJ databases">
        <title>Genome Sequence of Physisporinus lineatus.</title>
        <authorList>
            <person name="Buettner E."/>
        </authorList>
    </citation>
    <scope>NUCLEOTIDE SEQUENCE</scope>
    <source>
        <strain evidence="2">VT162</strain>
    </source>
</reference>
<dbReference type="Proteomes" id="UP001212997">
    <property type="component" value="Unassembled WGS sequence"/>
</dbReference>
<feature type="region of interest" description="Disordered" evidence="1">
    <location>
        <begin position="1"/>
        <end position="58"/>
    </location>
</feature>
<comment type="caution">
    <text evidence="2">The sequence shown here is derived from an EMBL/GenBank/DDBJ whole genome shotgun (WGS) entry which is preliminary data.</text>
</comment>
<protein>
    <submittedName>
        <fullName evidence="2">Uncharacterized protein</fullName>
    </submittedName>
</protein>
<accession>A0AAD5V0M9</accession>
<dbReference type="AlphaFoldDB" id="A0AAD5V0M9"/>
<name>A0AAD5V0M9_9APHY</name>
<gene>
    <name evidence="2" type="ORF">NLI96_g9177</name>
</gene>
<keyword evidence="3" id="KW-1185">Reference proteome</keyword>